<name>A0A1Y2FKF1_PROLT</name>
<dbReference type="RefSeq" id="XP_040726427.1">
    <property type="nucleotide sequence ID" value="XM_040869042.1"/>
</dbReference>
<evidence type="ECO:0000313" key="2">
    <source>
        <dbReference type="EMBL" id="ORY84409.1"/>
    </source>
</evidence>
<feature type="region of interest" description="Disordered" evidence="1">
    <location>
        <begin position="454"/>
        <end position="487"/>
    </location>
</feature>
<feature type="region of interest" description="Disordered" evidence="1">
    <location>
        <begin position="80"/>
        <end position="277"/>
    </location>
</feature>
<evidence type="ECO:0000256" key="1">
    <source>
        <dbReference type="SAM" id="MobiDB-lite"/>
    </source>
</evidence>
<feature type="region of interest" description="Disordered" evidence="1">
    <location>
        <begin position="292"/>
        <end position="344"/>
    </location>
</feature>
<sequence>MTPNARDADASSSTDATSTTSQQSPSSTTAQRILKRAEVSRITRLLKHRLEIAQYKVERKWQHFSLKSVAPQLEQEVLLASQSRQQQQQNQALTNGNGLSMSESSVTPPPSSMGAATAHESFSGASGRSGPPAASPPRSADDPFLIPDLPIRSRFQESSVRNGDANGPALYAHSYAPSQQNTTAGFQVSPRKRPRAPSDEEGESDASHMSPLKYRAATPSMQRRSSHGHSGSEGPHPPRTPPPSTPPPLYRTALASSSRTAGKSQRQGQPNNAASFKDSEEGADLLLYLATSPSPAKARRSRDFLPQPSPRSSGSHAHHGQTMYPGGPFSSPPPVMRGSSQVNTPVGGGFNLSEFLNFTPSPAQAAAAHHPGLHLQTASGQTISGRLAAAAAASAGSSSANRYGHVGDVKVSPIKLTYDAATRASPSRNATAARLYGSSREEVASSGYLEAALGSPSRRTGATTSGTGVSHRGSTTTMARPARLDFV</sequence>
<dbReference type="EMBL" id="MCFI01000006">
    <property type="protein sequence ID" value="ORY84409.1"/>
    <property type="molecule type" value="Genomic_DNA"/>
</dbReference>
<reference evidence="2 3" key="1">
    <citation type="submission" date="2016-07" db="EMBL/GenBank/DDBJ databases">
        <title>Pervasive Adenine N6-methylation of Active Genes in Fungi.</title>
        <authorList>
            <consortium name="DOE Joint Genome Institute"/>
            <person name="Mondo S.J."/>
            <person name="Dannebaum R.O."/>
            <person name="Kuo R.C."/>
            <person name="Labutti K."/>
            <person name="Haridas S."/>
            <person name="Kuo A."/>
            <person name="Salamov A."/>
            <person name="Ahrendt S.R."/>
            <person name="Lipzen A."/>
            <person name="Sullivan W."/>
            <person name="Andreopoulos W.B."/>
            <person name="Clum A."/>
            <person name="Lindquist E."/>
            <person name="Daum C."/>
            <person name="Ramamoorthy G.K."/>
            <person name="Gryganskyi A."/>
            <person name="Culley D."/>
            <person name="Magnuson J.K."/>
            <person name="James T.Y."/>
            <person name="O'Malley M.A."/>
            <person name="Stajich J.E."/>
            <person name="Spatafora J.W."/>
            <person name="Visel A."/>
            <person name="Grigoriev I.V."/>
        </authorList>
    </citation>
    <scope>NUCLEOTIDE SEQUENCE [LARGE SCALE GENOMIC DNA]</scope>
    <source>
        <strain evidence="2 3">12-1054</strain>
    </source>
</reference>
<proteinExistence type="predicted"/>
<dbReference type="PANTHER" id="PTHR40468:SF1">
    <property type="entry name" value="TOPOISOMERASE I DAMAGE AFFECTED PROTEIN 11"/>
    <property type="match status" value="1"/>
</dbReference>
<feature type="compositionally biased region" description="Low complexity" evidence="1">
    <location>
        <begin position="10"/>
        <end position="31"/>
    </location>
</feature>
<keyword evidence="3" id="KW-1185">Reference proteome</keyword>
<dbReference type="STRING" id="56484.A0A1Y2FKF1"/>
<feature type="compositionally biased region" description="Low complexity" evidence="1">
    <location>
        <begin position="123"/>
        <end position="138"/>
    </location>
</feature>
<dbReference type="OMA" id="VERKWQH"/>
<dbReference type="PANTHER" id="PTHR40468">
    <property type="entry name" value="YALI0A15257P"/>
    <property type="match status" value="1"/>
</dbReference>
<feature type="compositionally biased region" description="Polar residues" evidence="1">
    <location>
        <begin position="254"/>
        <end position="274"/>
    </location>
</feature>
<protein>
    <submittedName>
        <fullName evidence="2">Uncharacterized protein</fullName>
    </submittedName>
</protein>
<feature type="compositionally biased region" description="Pro residues" evidence="1">
    <location>
        <begin position="235"/>
        <end position="249"/>
    </location>
</feature>
<feature type="compositionally biased region" description="Polar residues" evidence="1">
    <location>
        <begin position="176"/>
        <end position="186"/>
    </location>
</feature>
<comment type="caution">
    <text evidence="2">The sequence shown here is derived from an EMBL/GenBank/DDBJ whole genome shotgun (WGS) entry which is preliminary data.</text>
</comment>
<gene>
    <name evidence="2" type="ORF">BCR37DRAFT_378434</name>
</gene>
<dbReference type="OrthoDB" id="2163387at2759"/>
<accession>A0A1Y2FKF1</accession>
<evidence type="ECO:0000313" key="3">
    <source>
        <dbReference type="Proteomes" id="UP000193685"/>
    </source>
</evidence>
<dbReference type="Proteomes" id="UP000193685">
    <property type="component" value="Unassembled WGS sequence"/>
</dbReference>
<dbReference type="GeneID" id="63785641"/>
<organism evidence="2 3">
    <name type="scientific">Protomyces lactucae-debilis</name>
    <dbReference type="NCBI Taxonomy" id="2754530"/>
    <lineage>
        <taxon>Eukaryota</taxon>
        <taxon>Fungi</taxon>
        <taxon>Dikarya</taxon>
        <taxon>Ascomycota</taxon>
        <taxon>Taphrinomycotina</taxon>
        <taxon>Taphrinomycetes</taxon>
        <taxon>Taphrinales</taxon>
        <taxon>Protomycetaceae</taxon>
        <taxon>Protomyces</taxon>
    </lineage>
</organism>
<feature type="region of interest" description="Disordered" evidence="1">
    <location>
        <begin position="1"/>
        <end position="32"/>
    </location>
</feature>
<feature type="compositionally biased region" description="Low complexity" evidence="1">
    <location>
        <begin position="454"/>
        <end position="470"/>
    </location>
</feature>
<feature type="compositionally biased region" description="Polar residues" evidence="1">
    <location>
        <begin position="92"/>
        <end position="106"/>
    </location>
</feature>
<dbReference type="AlphaFoldDB" id="A0A1Y2FKF1"/>
<feature type="compositionally biased region" description="Low complexity" evidence="1">
    <location>
        <begin position="81"/>
        <end position="91"/>
    </location>
</feature>